<dbReference type="Proteomes" id="UP000184267">
    <property type="component" value="Unassembled WGS sequence"/>
</dbReference>
<evidence type="ECO:0000256" key="1">
    <source>
        <dbReference type="SAM" id="MobiDB-lite"/>
    </source>
</evidence>
<dbReference type="OMA" id="AHKMSRF"/>
<organism evidence="2 3">
    <name type="scientific">Trametes pubescens</name>
    <name type="common">White-rot fungus</name>
    <dbReference type="NCBI Taxonomy" id="154538"/>
    <lineage>
        <taxon>Eukaryota</taxon>
        <taxon>Fungi</taxon>
        <taxon>Dikarya</taxon>
        <taxon>Basidiomycota</taxon>
        <taxon>Agaricomycotina</taxon>
        <taxon>Agaricomycetes</taxon>
        <taxon>Polyporales</taxon>
        <taxon>Polyporaceae</taxon>
        <taxon>Trametes</taxon>
    </lineage>
</organism>
<feature type="region of interest" description="Disordered" evidence="1">
    <location>
        <begin position="754"/>
        <end position="817"/>
    </location>
</feature>
<accession>A0A1M2VB67</accession>
<comment type="caution">
    <text evidence="2">The sequence shown here is derived from an EMBL/GenBank/DDBJ whole genome shotgun (WGS) entry which is preliminary data.</text>
</comment>
<dbReference type="STRING" id="154538.A0A1M2VB67"/>
<dbReference type="EMBL" id="MNAD01001519">
    <property type="protein sequence ID" value="OJT04794.1"/>
    <property type="molecule type" value="Genomic_DNA"/>
</dbReference>
<protein>
    <submittedName>
        <fullName evidence="2">Protein ecdysoneless-like protein</fullName>
    </submittedName>
</protein>
<reference evidence="2 3" key="1">
    <citation type="submission" date="2016-10" db="EMBL/GenBank/DDBJ databases">
        <title>Genome sequence of the basidiomycete white-rot fungus Trametes pubescens.</title>
        <authorList>
            <person name="Makela M.R."/>
            <person name="Granchi Z."/>
            <person name="Peng M."/>
            <person name="De Vries R.P."/>
            <person name="Grigoriev I."/>
            <person name="Riley R."/>
            <person name="Hilden K."/>
        </authorList>
    </citation>
    <scope>NUCLEOTIDE SEQUENCE [LARGE SCALE GENOMIC DNA]</scope>
    <source>
        <strain evidence="2 3">FBCC735</strain>
    </source>
</reference>
<feature type="compositionally biased region" description="Acidic residues" evidence="1">
    <location>
        <begin position="638"/>
        <end position="658"/>
    </location>
</feature>
<evidence type="ECO:0000313" key="2">
    <source>
        <dbReference type="EMBL" id="OJT04794.1"/>
    </source>
</evidence>
<dbReference type="PANTHER" id="PTHR13060:SF0">
    <property type="entry name" value="PROTEIN ECDYSONELESS HOMOLOG"/>
    <property type="match status" value="1"/>
</dbReference>
<dbReference type="AlphaFoldDB" id="A0A1M2VB67"/>
<feature type="region of interest" description="Disordered" evidence="1">
    <location>
        <begin position="458"/>
        <end position="484"/>
    </location>
</feature>
<keyword evidence="3" id="KW-1185">Reference proteome</keyword>
<feature type="region of interest" description="Disordered" evidence="1">
    <location>
        <begin position="505"/>
        <end position="663"/>
    </location>
</feature>
<dbReference type="GO" id="GO:0005634">
    <property type="term" value="C:nucleus"/>
    <property type="evidence" value="ECO:0007669"/>
    <property type="project" value="TreeGrafter"/>
</dbReference>
<proteinExistence type="predicted"/>
<feature type="compositionally biased region" description="Basic and acidic residues" evidence="1">
    <location>
        <begin position="463"/>
        <end position="477"/>
    </location>
</feature>
<feature type="region of interest" description="Disordered" evidence="1">
    <location>
        <begin position="155"/>
        <end position="177"/>
    </location>
</feature>
<dbReference type="PANTHER" id="PTHR13060">
    <property type="entry name" value="SGT1 PROTEIN HSGT1 SUPPRESSOR OF GCR2"/>
    <property type="match status" value="1"/>
</dbReference>
<dbReference type="InterPro" id="IPR010770">
    <property type="entry name" value="Ecd"/>
</dbReference>
<name>A0A1M2VB67_TRAPU</name>
<feature type="compositionally biased region" description="Acidic residues" evidence="1">
    <location>
        <begin position="807"/>
        <end position="817"/>
    </location>
</feature>
<feature type="compositionally biased region" description="Basic and acidic residues" evidence="1">
    <location>
        <begin position="754"/>
        <end position="763"/>
    </location>
</feature>
<gene>
    <name evidence="2" type="ORF">TRAPUB_4588</name>
</gene>
<dbReference type="Pfam" id="PF07093">
    <property type="entry name" value="SGT1"/>
    <property type="match status" value="1"/>
</dbReference>
<feature type="region of interest" description="Disordered" evidence="1">
    <location>
        <begin position="715"/>
        <end position="742"/>
    </location>
</feature>
<feature type="compositionally biased region" description="Acidic residues" evidence="1">
    <location>
        <begin position="520"/>
        <end position="548"/>
    </location>
</feature>
<sequence length="856" mass="95371">MVSVNDIFNRPPTISEDTLQYCLYLPQGQTDRVSATALATLMIEYTQTLLPEHLWHRDSFELKVAPDPEGDKDSWVLEGRMRVGDCIDDEWCAFWLLRELTKKWDVAASVWDSDGEFLLIEAAEELPSWVSPSNAENRVWIHNSRLHLIPLSHVSPPSSKSRRRRYLPHQGDEDEEELYENEDDEDFITAHDAVALVRDPLARTTASESVEQSVWKRISGYPAASRQHIHVTKAYLPVDVAKALSVNPPLVQKAVEAFYTRDALQLRSAQKMARFPPEPSALAAVRMTRTAYAQLVGQKFHPPKIFGRWAEKEGLKEWRWRDVGMKIACGFEMLYQESKNRKDALSANFDGSPESMDALKDNLRRNSEYTQYIERLSAAGYFKGELQGSQQWTALENQAASAFVAARKDDDASRPSFATVVQAAIVQYSDDRGLPSEEEDTDDWLNVDAADFDAMLEKTAGSSRDKGKGRATDKMDVDASEDEEERLAKAQAARLKDLAKQVEDFVEGEGDLEGARFADEASDEGDSDDADDDDDEAMDEDDGEDEDAPGPAFSPLTEEECKARQEAMDELVPGIDPSEYGKMPASFHSNSQRTAPVTLDTELREDLPPASGATGPSEMVPAWPIRPPILPRDRYDGVDSDDETDEDEGDVDEEEDDEHPQVVGEVEIDMAEEEEEFIEFARQALGVTDEQWNDILRERSERGAFVPARGTAINKHVFKTTPSPASPAQGMITPRVDPDPTLNSFEAVMRAMDQELHHGRGERIGVNSAGSSAPSRKGKENAETESEDNIDIEAAMASELHASLDKGDEDDGEEEVDYQLIKNFLESFKGQAGMSGPVGNLVGRLQQGWTLPRDGS</sequence>
<dbReference type="OrthoDB" id="27237at2759"/>
<evidence type="ECO:0000313" key="3">
    <source>
        <dbReference type="Proteomes" id="UP000184267"/>
    </source>
</evidence>